<dbReference type="InterPro" id="IPR000555">
    <property type="entry name" value="JAMM/MPN+_dom"/>
</dbReference>
<dbReference type="Pfam" id="PF13012">
    <property type="entry name" value="MitMem_reg"/>
    <property type="match status" value="1"/>
</dbReference>
<dbReference type="SMART" id="SM00232">
    <property type="entry name" value="JAB_MPN"/>
    <property type="match status" value="1"/>
</dbReference>
<dbReference type="InterPro" id="IPR037518">
    <property type="entry name" value="MPN"/>
</dbReference>
<dbReference type="InterPro" id="IPR033858">
    <property type="entry name" value="MPN_RPN7_8"/>
</dbReference>
<dbReference type="AlphaFoldDB" id="A0A7R9BH26"/>
<feature type="domain" description="MPN" evidence="3">
    <location>
        <begin position="13"/>
        <end position="150"/>
    </location>
</feature>
<evidence type="ECO:0000313" key="5">
    <source>
        <dbReference type="Proteomes" id="UP000678499"/>
    </source>
</evidence>
<keyword evidence="2" id="KW-0647">Proteasome</keyword>
<sequence length="315" mass="35151">MSSIATNVSTETVVVHPLVLLSIVDHFNRIEKTGTKKTRVVGALLGTWRTKGVLDVSSCFAVPFEEDEKDPNVWFLDHDYLNNMYNMCKKVNMREKIVGWYHTGPKLHQNDVDINELVRKYCPDAVLVIVSTNENEIGPPTNAYVAVEELHDNGTPATKTFEHVPSEIGAEESEEVGVEHLLRDVKDGGGGSLSQKVTDHLHGLKGLNAQLRGLHEYFDQVVKGRLPVNHQVVYHMQDILNLLPNISETRFVEAMMVKTNDEMLAIYVASLIRAVLALNGLIGNKYNDTDDFDTISKKQTSVKELSDNRIGTGTN</sequence>
<comment type="similarity">
    <text evidence="1">Belongs to the peptidase M67A family.</text>
</comment>
<reference evidence="4" key="1">
    <citation type="submission" date="2020-11" db="EMBL/GenBank/DDBJ databases">
        <authorList>
            <person name="Tran Van P."/>
        </authorList>
    </citation>
    <scope>NUCLEOTIDE SEQUENCE</scope>
</reference>
<dbReference type="PROSITE" id="PS50249">
    <property type="entry name" value="MPN"/>
    <property type="match status" value="1"/>
</dbReference>
<dbReference type="Pfam" id="PF01398">
    <property type="entry name" value="JAB"/>
    <property type="match status" value="1"/>
</dbReference>
<dbReference type="GO" id="GO:0005838">
    <property type="term" value="C:proteasome regulatory particle"/>
    <property type="evidence" value="ECO:0007669"/>
    <property type="project" value="InterPro"/>
</dbReference>
<dbReference type="InterPro" id="IPR024969">
    <property type="entry name" value="EIF3F/CSN6-like_C"/>
</dbReference>
<dbReference type="Proteomes" id="UP000678499">
    <property type="component" value="Unassembled WGS sequence"/>
</dbReference>
<evidence type="ECO:0000256" key="1">
    <source>
        <dbReference type="ARBA" id="ARBA00008568"/>
    </source>
</evidence>
<dbReference type="PANTHER" id="PTHR10540:SF7">
    <property type="entry name" value="26S PROTEASOME NON-ATPASE REGULATORY SUBUNIT 7"/>
    <property type="match status" value="1"/>
</dbReference>
<evidence type="ECO:0000259" key="3">
    <source>
        <dbReference type="PROSITE" id="PS50249"/>
    </source>
</evidence>
<evidence type="ECO:0000313" key="4">
    <source>
        <dbReference type="EMBL" id="CAD7275193.1"/>
    </source>
</evidence>
<dbReference type="CDD" id="cd08062">
    <property type="entry name" value="MPN_RPN7_8"/>
    <property type="match status" value="1"/>
</dbReference>
<evidence type="ECO:0000256" key="2">
    <source>
        <dbReference type="ARBA" id="ARBA00022942"/>
    </source>
</evidence>
<dbReference type="OrthoDB" id="10256771at2759"/>
<dbReference type="GO" id="GO:0008237">
    <property type="term" value="F:metallopeptidase activity"/>
    <property type="evidence" value="ECO:0007669"/>
    <property type="project" value="InterPro"/>
</dbReference>
<proteinExistence type="inferred from homology"/>
<protein>
    <recommendedName>
        <fullName evidence="3">MPN domain-containing protein</fullName>
    </recommendedName>
</protein>
<gene>
    <name evidence="4" type="ORF">NMOB1V02_LOCUS2993</name>
</gene>
<keyword evidence="5" id="KW-1185">Reference proteome</keyword>
<dbReference type="GO" id="GO:0043161">
    <property type="term" value="P:proteasome-mediated ubiquitin-dependent protein catabolic process"/>
    <property type="evidence" value="ECO:0007669"/>
    <property type="project" value="TreeGrafter"/>
</dbReference>
<name>A0A7R9BH26_9CRUS</name>
<dbReference type="EMBL" id="OA882406">
    <property type="protein sequence ID" value="CAD7275193.1"/>
    <property type="molecule type" value="Genomic_DNA"/>
</dbReference>
<organism evidence="4">
    <name type="scientific">Notodromas monacha</name>
    <dbReference type="NCBI Taxonomy" id="399045"/>
    <lineage>
        <taxon>Eukaryota</taxon>
        <taxon>Metazoa</taxon>
        <taxon>Ecdysozoa</taxon>
        <taxon>Arthropoda</taxon>
        <taxon>Crustacea</taxon>
        <taxon>Oligostraca</taxon>
        <taxon>Ostracoda</taxon>
        <taxon>Podocopa</taxon>
        <taxon>Podocopida</taxon>
        <taxon>Cypridocopina</taxon>
        <taxon>Cypridoidea</taxon>
        <taxon>Cyprididae</taxon>
        <taxon>Notodromas</taxon>
    </lineage>
</organism>
<dbReference type="Gene3D" id="3.40.140.10">
    <property type="entry name" value="Cytidine Deaminase, domain 2"/>
    <property type="match status" value="1"/>
</dbReference>
<dbReference type="PANTHER" id="PTHR10540">
    <property type="entry name" value="EUKARYOTIC TRANSLATION INITIATION FACTOR 3 SUBUNIT F-RELATED"/>
    <property type="match status" value="1"/>
</dbReference>
<accession>A0A7R9BH26</accession>
<dbReference type="EMBL" id="CAJPEX010000369">
    <property type="protein sequence ID" value="CAG0915345.1"/>
    <property type="molecule type" value="Genomic_DNA"/>
</dbReference>